<gene>
    <name evidence="2" type="ORF">ROA7450_02632</name>
</gene>
<sequence>MTTAQQFAAELQALLKHTNQIDLFFKPRSGGRGQGIFCVTFIKSPTGEVAALIDDNLQSVEVFLKNLPETPHSYLGETNDGWVIQGKVNQHPELARLNPSSLNTIRLNTYVTPQKRIASMNNR</sequence>
<keyword evidence="3" id="KW-1185">Reference proteome</keyword>
<evidence type="ECO:0000313" key="2">
    <source>
        <dbReference type="EMBL" id="SLN52439.1"/>
    </source>
</evidence>
<protein>
    <recommendedName>
        <fullName evidence="1">Alpha-L-glutamate ligase-related protein ATP-grasp domain-containing protein</fullName>
    </recommendedName>
</protein>
<feature type="domain" description="Alpha-L-glutamate ligase-related protein ATP-grasp" evidence="1">
    <location>
        <begin position="9"/>
        <end position="116"/>
    </location>
</feature>
<dbReference type="InterPro" id="IPR039523">
    <property type="entry name" value="RimK-rel_E_lig_ATP-grasp"/>
</dbReference>
<name>A0A1X6ZI82_9RHOB</name>
<evidence type="ECO:0000313" key="3">
    <source>
        <dbReference type="Proteomes" id="UP000193061"/>
    </source>
</evidence>
<dbReference type="Pfam" id="PF14397">
    <property type="entry name" value="ATPgrasp_ST"/>
    <property type="match status" value="1"/>
</dbReference>
<dbReference type="AlphaFoldDB" id="A0A1X6ZI82"/>
<evidence type="ECO:0000259" key="1">
    <source>
        <dbReference type="Pfam" id="PF14397"/>
    </source>
</evidence>
<reference evidence="2 3" key="1">
    <citation type="submission" date="2017-03" db="EMBL/GenBank/DDBJ databases">
        <authorList>
            <person name="Afonso C.L."/>
            <person name="Miller P.J."/>
            <person name="Scott M.A."/>
            <person name="Spackman E."/>
            <person name="Goraichik I."/>
            <person name="Dimitrov K.M."/>
            <person name="Suarez D.L."/>
            <person name="Swayne D.E."/>
        </authorList>
    </citation>
    <scope>NUCLEOTIDE SEQUENCE [LARGE SCALE GENOMIC DNA]</scope>
    <source>
        <strain evidence="2 3">CECT 7450</strain>
    </source>
</reference>
<proteinExistence type="predicted"/>
<organism evidence="2 3">
    <name type="scientific">Roseovarius albus</name>
    <dbReference type="NCBI Taxonomy" id="1247867"/>
    <lineage>
        <taxon>Bacteria</taxon>
        <taxon>Pseudomonadati</taxon>
        <taxon>Pseudomonadota</taxon>
        <taxon>Alphaproteobacteria</taxon>
        <taxon>Rhodobacterales</taxon>
        <taxon>Roseobacteraceae</taxon>
        <taxon>Roseovarius</taxon>
    </lineage>
</organism>
<dbReference type="EMBL" id="FWFX01000008">
    <property type="protein sequence ID" value="SLN52439.1"/>
    <property type="molecule type" value="Genomic_DNA"/>
</dbReference>
<dbReference type="Proteomes" id="UP000193061">
    <property type="component" value="Unassembled WGS sequence"/>
</dbReference>
<accession>A0A1X6ZI82</accession>